<organism evidence="2 3">
    <name type="scientific">Qipengyuania benthica</name>
    <dbReference type="NCBI Taxonomy" id="3067651"/>
    <lineage>
        <taxon>Bacteria</taxon>
        <taxon>Pseudomonadati</taxon>
        <taxon>Pseudomonadota</taxon>
        <taxon>Alphaproteobacteria</taxon>
        <taxon>Sphingomonadales</taxon>
        <taxon>Erythrobacteraceae</taxon>
        <taxon>Qipengyuania</taxon>
    </lineage>
</organism>
<comment type="caution">
    <text evidence="2">The sequence shown here is derived from an EMBL/GenBank/DDBJ whole genome shotgun (WGS) entry which is preliminary data.</text>
</comment>
<accession>A0ABT9H8J5</accession>
<name>A0ABT9H8J5_9SPHN</name>
<keyword evidence="1" id="KW-1133">Transmembrane helix</keyword>
<keyword evidence="1" id="KW-0472">Membrane</keyword>
<sequence length="63" mass="7078">MNPRVILKRGTEAFFVTVGLLGTLHYLLGWPEQFTTIWIVAIGTSIGMMIGEAFRRRALQGNK</sequence>
<reference evidence="2 3" key="1">
    <citation type="submission" date="2023-08" db="EMBL/GenBank/DDBJ databases">
        <title>genomic of DY56.</title>
        <authorList>
            <person name="Wang Y."/>
        </authorList>
    </citation>
    <scope>NUCLEOTIDE SEQUENCE [LARGE SCALE GENOMIC DNA]</scope>
    <source>
        <strain evidence="2 3">DY56-A-20</strain>
    </source>
</reference>
<dbReference type="EMBL" id="JAVAIL010000002">
    <property type="protein sequence ID" value="MDP4539643.1"/>
    <property type="molecule type" value="Genomic_DNA"/>
</dbReference>
<proteinExistence type="predicted"/>
<evidence type="ECO:0000313" key="2">
    <source>
        <dbReference type="EMBL" id="MDP4539643.1"/>
    </source>
</evidence>
<evidence type="ECO:0000313" key="3">
    <source>
        <dbReference type="Proteomes" id="UP001235664"/>
    </source>
</evidence>
<keyword evidence="3" id="KW-1185">Reference proteome</keyword>
<feature type="transmembrane region" description="Helical" evidence="1">
    <location>
        <begin position="36"/>
        <end position="54"/>
    </location>
</feature>
<evidence type="ECO:0000256" key="1">
    <source>
        <dbReference type="SAM" id="Phobius"/>
    </source>
</evidence>
<dbReference type="Proteomes" id="UP001235664">
    <property type="component" value="Unassembled WGS sequence"/>
</dbReference>
<gene>
    <name evidence="2" type="ORF">Q9K01_08420</name>
</gene>
<keyword evidence="1" id="KW-0812">Transmembrane</keyword>
<feature type="transmembrane region" description="Helical" evidence="1">
    <location>
        <begin position="12"/>
        <end position="30"/>
    </location>
</feature>
<protein>
    <submittedName>
        <fullName evidence="2">Uncharacterized protein</fullName>
    </submittedName>
</protein>
<dbReference type="RefSeq" id="WP_305929760.1">
    <property type="nucleotide sequence ID" value="NZ_JAVAIL010000002.1"/>
</dbReference>